<dbReference type="InterPro" id="IPR055170">
    <property type="entry name" value="GFO_IDH_MocA-like_dom"/>
</dbReference>
<feature type="domain" description="GFO/IDH/MocA-like oxidoreductase" evidence="2">
    <location>
        <begin position="131"/>
        <end position="252"/>
    </location>
</feature>
<keyword evidence="4" id="KW-1185">Reference proteome</keyword>
<dbReference type="InterPro" id="IPR036291">
    <property type="entry name" value="NAD(P)-bd_dom_sf"/>
</dbReference>
<feature type="domain" description="Gfo/Idh/MocA-like oxidoreductase N-terminal" evidence="1">
    <location>
        <begin position="4"/>
        <end position="121"/>
    </location>
</feature>
<dbReference type="OrthoDB" id="9815825at2"/>
<dbReference type="Gene3D" id="3.40.50.720">
    <property type="entry name" value="NAD(P)-binding Rossmann-like Domain"/>
    <property type="match status" value="1"/>
</dbReference>
<dbReference type="SUPFAM" id="SSF51735">
    <property type="entry name" value="NAD(P)-binding Rossmann-fold domains"/>
    <property type="match status" value="1"/>
</dbReference>
<evidence type="ECO:0000259" key="2">
    <source>
        <dbReference type="Pfam" id="PF22725"/>
    </source>
</evidence>
<comment type="caution">
    <text evidence="3">The sequence shown here is derived from an EMBL/GenBank/DDBJ whole genome shotgun (WGS) entry which is preliminary data.</text>
</comment>
<protein>
    <submittedName>
        <fullName evidence="3">Gfo/Idh/MocA family oxidoreductase</fullName>
    </submittedName>
</protein>
<evidence type="ECO:0000259" key="1">
    <source>
        <dbReference type="Pfam" id="PF01408"/>
    </source>
</evidence>
<dbReference type="AlphaFoldDB" id="A0A5C4TAN1"/>
<dbReference type="SUPFAM" id="SSF55347">
    <property type="entry name" value="Glyceraldehyde-3-phosphate dehydrogenase-like, C-terminal domain"/>
    <property type="match status" value="1"/>
</dbReference>
<accession>A0A5C4TAN1</accession>
<sequence>MSTLRVGMVGFAHGHAYSYLNALKAIPQVAVTGLFDEERSRVERIVRQDGITYYDDYRELLGTDIDAVVICAENSRHAALTIEAARSGKHVLCEKPLGVSRAEMEQMVRVCREHGVQLMTAFPCRYLSPVVEAKKAIEAGAIGDILAIKGMNRGTMPGGWFIDPALSGGGAIMDHTVHVMDLMNWFVDSDVTEVYGEAGTLFHDIQVEDAGLVHVKFANGVIGIIDTSWSRTKSAPMGWDVVMEITGSSGVLSVDGFGQVNHIYGDDKMKAQWSYWGDSSDDLMIQDFVRALLAQEDVPINGEDGLKATVVALAAYEAARQKKPVVFSG</sequence>
<dbReference type="EMBL" id="VDCQ01000013">
    <property type="protein sequence ID" value="TNJ66144.1"/>
    <property type="molecule type" value="Genomic_DNA"/>
</dbReference>
<organism evidence="3 4">
    <name type="scientific">Paenibacillus hemerocallicola</name>
    <dbReference type="NCBI Taxonomy" id="1172614"/>
    <lineage>
        <taxon>Bacteria</taxon>
        <taxon>Bacillati</taxon>
        <taxon>Bacillota</taxon>
        <taxon>Bacilli</taxon>
        <taxon>Bacillales</taxon>
        <taxon>Paenibacillaceae</taxon>
        <taxon>Paenibacillus</taxon>
    </lineage>
</organism>
<evidence type="ECO:0000313" key="3">
    <source>
        <dbReference type="EMBL" id="TNJ66144.1"/>
    </source>
</evidence>
<dbReference type="Pfam" id="PF01408">
    <property type="entry name" value="GFO_IDH_MocA"/>
    <property type="match status" value="1"/>
</dbReference>
<dbReference type="RefSeq" id="WP_139602452.1">
    <property type="nucleotide sequence ID" value="NZ_VDCQ01000013.1"/>
</dbReference>
<proteinExistence type="predicted"/>
<dbReference type="PANTHER" id="PTHR43377">
    <property type="entry name" value="BILIVERDIN REDUCTASE A"/>
    <property type="match status" value="1"/>
</dbReference>
<dbReference type="Pfam" id="PF22725">
    <property type="entry name" value="GFO_IDH_MocA_C3"/>
    <property type="match status" value="1"/>
</dbReference>
<dbReference type="Gene3D" id="3.30.360.10">
    <property type="entry name" value="Dihydrodipicolinate Reductase, domain 2"/>
    <property type="match status" value="1"/>
</dbReference>
<dbReference type="InterPro" id="IPR051450">
    <property type="entry name" value="Gfo/Idh/MocA_Oxidoreductases"/>
</dbReference>
<gene>
    <name evidence="3" type="ORF">FE784_12060</name>
</gene>
<dbReference type="Proteomes" id="UP000307943">
    <property type="component" value="Unassembled WGS sequence"/>
</dbReference>
<evidence type="ECO:0000313" key="4">
    <source>
        <dbReference type="Proteomes" id="UP000307943"/>
    </source>
</evidence>
<dbReference type="PANTHER" id="PTHR43377:SF1">
    <property type="entry name" value="BILIVERDIN REDUCTASE A"/>
    <property type="match status" value="1"/>
</dbReference>
<reference evidence="3 4" key="1">
    <citation type="submission" date="2019-05" db="EMBL/GenBank/DDBJ databases">
        <title>We sequenced the genome of Paenibacillus hemerocallicola KCTC 33185 for further insight into its adaptation and study the phylogeny of Paenibacillus.</title>
        <authorList>
            <person name="Narsing Rao M.P."/>
        </authorList>
    </citation>
    <scope>NUCLEOTIDE SEQUENCE [LARGE SCALE GENOMIC DNA]</scope>
    <source>
        <strain evidence="3 4">KCTC 33185</strain>
    </source>
</reference>
<dbReference type="GO" id="GO:0000166">
    <property type="term" value="F:nucleotide binding"/>
    <property type="evidence" value="ECO:0007669"/>
    <property type="project" value="InterPro"/>
</dbReference>
<name>A0A5C4TAN1_9BACL</name>
<dbReference type="InterPro" id="IPR000683">
    <property type="entry name" value="Gfo/Idh/MocA-like_OxRdtase_N"/>
</dbReference>